<comment type="caution">
    <text evidence="4">The sequence shown here is derived from an EMBL/GenBank/DDBJ whole genome shotgun (WGS) entry which is preliminary data.</text>
</comment>
<reference evidence="4" key="2">
    <citation type="submission" date="2022-01" db="EMBL/GenBank/DDBJ databases">
        <authorList>
            <person name="Yamashiro T."/>
            <person name="Shiraishi A."/>
            <person name="Satake H."/>
            <person name="Nakayama K."/>
        </authorList>
    </citation>
    <scope>NUCLEOTIDE SEQUENCE</scope>
</reference>
<accession>A0ABQ4X6B1</accession>
<keyword evidence="5" id="KW-1185">Reference proteome</keyword>
<reference evidence="4" key="1">
    <citation type="journal article" date="2022" name="Int. J. Mol. Sci.">
        <title>Draft Genome of Tanacetum Coccineum: Genomic Comparison of Closely Related Tanacetum-Family Plants.</title>
        <authorList>
            <person name="Yamashiro T."/>
            <person name="Shiraishi A."/>
            <person name="Nakayama K."/>
            <person name="Satake H."/>
        </authorList>
    </citation>
    <scope>NUCLEOTIDE SEQUENCE</scope>
</reference>
<dbReference type="Pfam" id="PF00635">
    <property type="entry name" value="Motile_Sperm"/>
    <property type="match status" value="1"/>
</dbReference>
<feature type="domain" description="MSP" evidence="3">
    <location>
        <begin position="74"/>
        <end position="196"/>
    </location>
</feature>
<feature type="compositionally biased region" description="Low complexity" evidence="2">
    <location>
        <begin position="27"/>
        <end position="43"/>
    </location>
</feature>
<dbReference type="EMBL" id="BQNB010009235">
    <property type="protein sequence ID" value="GJS60652.1"/>
    <property type="molecule type" value="Genomic_DNA"/>
</dbReference>
<feature type="region of interest" description="Disordered" evidence="2">
    <location>
        <begin position="27"/>
        <end position="54"/>
    </location>
</feature>
<dbReference type="InterPro" id="IPR016763">
    <property type="entry name" value="VAP"/>
</dbReference>
<dbReference type="InterPro" id="IPR008962">
    <property type="entry name" value="PapD-like_sf"/>
</dbReference>
<dbReference type="Proteomes" id="UP001151760">
    <property type="component" value="Unassembled WGS sequence"/>
</dbReference>
<sequence length="344" mass="38151">MPISDHHRTHSVGKQWRLCPFWQSGTPSSSSSSSPTQNLQPQSAKGYQNGVVSNSQSSSKVSLVAKTILPARRRLRLDPSNNLYFPYEPGKQVKSAVRIKNQSSSHVAFKFQTTAPKSCYMRPPGGTLAPGESIIATVFKFVEKPDKNEKQPDKKCKVKFKIMSLKVKEGTDFVPEMFDEQKDEIVIERILRVIFLNAERPTPALQKLKHQLAEAEVELELRKKPQVDTSPEVVEKGLVIDEWNVLLQSLKQTNVKQTSQFCRRKSAQISAGGRFSMEQSFVSFLTTKSLASILSLLTPSWQSVTRPLSQSATMMSAPTPSSLALKAPFKAICKDSGVGLSNVA</sequence>
<evidence type="ECO:0000313" key="4">
    <source>
        <dbReference type="EMBL" id="GJS60652.1"/>
    </source>
</evidence>
<evidence type="ECO:0000256" key="2">
    <source>
        <dbReference type="SAM" id="MobiDB-lite"/>
    </source>
</evidence>
<evidence type="ECO:0000313" key="5">
    <source>
        <dbReference type="Proteomes" id="UP001151760"/>
    </source>
</evidence>
<proteinExistence type="inferred from homology"/>
<dbReference type="InterPro" id="IPR013783">
    <property type="entry name" value="Ig-like_fold"/>
</dbReference>
<comment type="similarity">
    <text evidence="1">Belongs to the VAMP-associated protein (VAP) (TC 9.B.17) family.</text>
</comment>
<dbReference type="PANTHER" id="PTHR10809:SF110">
    <property type="entry name" value="MSP DOMAIN-CONTAINING PROTEIN"/>
    <property type="match status" value="1"/>
</dbReference>
<dbReference type="Gene3D" id="2.60.40.10">
    <property type="entry name" value="Immunoglobulins"/>
    <property type="match status" value="1"/>
</dbReference>
<dbReference type="InterPro" id="IPR000535">
    <property type="entry name" value="MSP_dom"/>
</dbReference>
<dbReference type="PANTHER" id="PTHR10809">
    <property type="entry name" value="VESICLE-ASSOCIATED MEMBRANE PROTEIN-ASSOCIATED PROTEIN"/>
    <property type="match status" value="1"/>
</dbReference>
<name>A0ABQ4X6B1_9ASTR</name>
<gene>
    <name evidence="4" type="ORF">Tco_0655436</name>
</gene>
<dbReference type="PROSITE" id="PS50202">
    <property type="entry name" value="MSP"/>
    <property type="match status" value="1"/>
</dbReference>
<organism evidence="4 5">
    <name type="scientific">Tanacetum coccineum</name>
    <dbReference type="NCBI Taxonomy" id="301880"/>
    <lineage>
        <taxon>Eukaryota</taxon>
        <taxon>Viridiplantae</taxon>
        <taxon>Streptophyta</taxon>
        <taxon>Embryophyta</taxon>
        <taxon>Tracheophyta</taxon>
        <taxon>Spermatophyta</taxon>
        <taxon>Magnoliopsida</taxon>
        <taxon>eudicotyledons</taxon>
        <taxon>Gunneridae</taxon>
        <taxon>Pentapetalae</taxon>
        <taxon>asterids</taxon>
        <taxon>campanulids</taxon>
        <taxon>Asterales</taxon>
        <taxon>Asteraceae</taxon>
        <taxon>Asteroideae</taxon>
        <taxon>Anthemideae</taxon>
        <taxon>Anthemidinae</taxon>
        <taxon>Tanacetum</taxon>
    </lineage>
</organism>
<protein>
    <submittedName>
        <fullName evidence="4">Vesicle-associated protein 4-1-like protein</fullName>
    </submittedName>
</protein>
<evidence type="ECO:0000259" key="3">
    <source>
        <dbReference type="PROSITE" id="PS50202"/>
    </source>
</evidence>
<dbReference type="SUPFAM" id="SSF49354">
    <property type="entry name" value="PapD-like"/>
    <property type="match status" value="1"/>
</dbReference>
<evidence type="ECO:0000256" key="1">
    <source>
        <dbReference type="ARBA" id="ARBA00008932"/>
    </source>
</evidence>